<evidence type="ECO:0000256" key="7">
    <source>
        <dbReference type="PIRSR" id="PIRSR000106-3"/>
    </source>
</evidence>
<dbReference type="Gene3D" id="3.40.50.10380">
    <property type="entry name" value="Malic enzyme, N-terminal domain"/>
    <property type="match status" value="1"/>
</dbReference>
<dbReference type="InterPro" id="IPR045213">
    <property type="entry name" value="Malic_NAD-bd_bact_type"/>
</dbReference>
<dbReference type="InterPro" id="IPR051674">
    <property type="entry name" value="Malate_Decarboxylase"/>
</dbReference>
<feature type="active site" description="Proton acceptor" evidence="5">
    <location>
        <position position="90"/>
    </location>
</feature>
<dbReference type="InterPro" id="IPR037062">
    <property type="entry name" value="Malic_N_dom_sf"/>
</dbReference>
<feature type="binding site" evidence="7">
    <location>
        <position position="132"/>
    </location>
    <ligand>
        <name>a divalent metal cation</name>
        <dbReference type="ChEBI" id="CHEBI:60240"/>
    </ligand>
</feature>
<feature type="active site" description="Proton donor" evidence="5">
    <location>
        <position position="35"/>
    </location>
</feature>
<protein>
    <submittedName>
        <fullName evidence="10">Malate dehydrogenase</fullName>
    </submittedName>
</protein>
<feature type="binding site" evidence="6">
    <location>
        <position position="280"/>
    </location>
    <ligand>
        <name>(S)-malate</name>
        <dbReference type="ChEBI" id="CHEBI:15589"/>
    </ligand>
</feature>
<dbReference type="PIRSF" id="PIRSF000106">
    <property type="entry name" value="ME"/>
    <property type="match status" value="1"/>
</dbReference>
<dbReference type="SUPFAM" id="SSF53223">
    <property type="entry name" value="Aminoacid dehydrogenase-like, N-terminal domain"/>
    <property type="match status" value="1"/>
</dbReference>
<feature type="binding site" evidence="7">
    <location>
        <position position="133"/>
    </location>
    <ligand>
        <name>a divalent metal cation</name>
        <dbReference type="ChEBI" id="CHEBI:60240"/>
    </ligand>
</feature>
<evidence type="ECO:0000256" key="4">
    <source>
        <dbReference type="ARBA" id="ARBA00023002"/>
    </source>
</evidence>
<dbReference type="Gene3D" id="3.40.50.720">
    <property type="entry name" value="NAD(P)-binding Rossmann-like Domain"/>
    <property type="match status" value="1"/>
</dbReference>
<evidence type="ECO:0000256" key="1">
    <source>
        <dbReference type="ARBA" id="ARBA00001936"/>
    </source>
</evidence>
<dbReference type="STRING" id="222136.BBW65_01285"/>
<dbReference type="InterPro" id="IPR046346">
    <property type="entry name" value="Aminoacid_DH-like_N_sf"/>
</dbReference>
<dbReference type="GO" id="GO:0004470">
    <property type="term" value="F:malic enzyme activity"/>
    <property type="evidence" value="ECO:0007669"/>
    <property type="project" value="InterPro"/>
</dbReference>
<dbReference type="FunFam" id="3.40.50.720:FF:000095">
    <property type="entry name" value="NADP-dependent malic enzyme"/>
    <property type="match status" value="1"/>
</dbReference>
<evidence type="ECO:0000259" key="9">
    <source>
        <dbReference type="SMART" id="SM01274"/>
    </source>
</evidence>
<dbReference type="FunFam" id="3.40.50.10380:FF:000003">
    <property type="entry name" value="NADP-dependent malic enzyme"/>
    <property type="match status" value="1"/>
</dbReference>
<accession>A0A1B1U7P0</accession>
<dbReference type="AlphaFoldDB" id="A0A1B1U7P0"/>
<dbReference type="InterPro" id="IPR036291">
    <property type="entry name" value="NAD(P)-bd_dom_sf"/>
</dbReference>
<keyword evidence="3 7" id="KW-0479">Metal-binding</keyword>
<comment type="cofactor">
    <cofactor evidence="7">
        <name>Mg(2+)</name>
        <dbReference type="ChEBI" id="CHEBI:18420"/>
    </cofactor>
    <cofactor evidence="7">
        <name>Mn(2+)</name>
        <dbReference type="ChEBI" id="CHEBI:29035"/>
    </cofactor>
    <text evidence="7">Divalent metal cations. Prefers magnesium or manganese.</text>
</comment>
<feature type="domain" description="Malic enzyme N-terminal" evidence="9">
    <location>
        <begin position="14"/>
        <end position="147"/>
    </location>
</feature>
<evidence type="ECO:0000313" key="11">
    <source>
        <dbReference type="Proteomes" id="UP000092884"/>
    </source>
</evidence>
<sequence length="399" mass="43755">MSDLKEKANLYHQGGKIAITPKTSLESFEDLSLAYSPGVAYPCKEIQSDPLKAYDLTSKGNLVAVISNGTAVLGLGDIGTLAGKPVMEGKCVLFKKFADVDSFDIEIDEKDPKKIIEIIKAIAPTFGGINLEDIKAPECFEIEKTLIEELDIPVMHDDQHGTAIVSSAALLNACEIVGKKIEDLKIVVIGAGASAISCARMYRSFGAKNILMFDSVGLINHKRTDLNAQKQEFVSNEDYASYQEALKDADVLLGLSRADILTQDDIKQMAPNPLLFTLSNPNPEIKPELVKEARPDAIVATGRSDYPNQINNVLAFPYIFRGALDVRASKITEKMKKACAIALAELAREEVPQELCTLYKRELKFGKNYIIPMPFDKRLCEKLSQAIAQSAREEGVARI</sequence>
<evidence type="ECO:0000256" key="5">
    <source>
        <dbReference type="PIRSR" id="PIRSR000106-1"/>
    </source>
</evidence>
<dbReference type="GO" id="GO:0051287">
    <property type="term" value="F:NAD binding"/>
    <property type="evidence" value="ECO:0007669"/>
    <property type="project" value="InterPro"/>
</dbReference>
<comment type="similarity">
    <text evidence="2">Belongs to the malic enzymes family.</text>
</comment>
<dbReference type="OrthoDB" id="9805787at2"/>
<dbReference type="InterPro" id="IPR012301">
    <property type="entry name" value="Malic_N_dom"/>
</dbReference>
<keyword evidence="11" id="KW-1185">Reference proteome</keyword>
<dbReference type="SMART" id="SM01274">
    <property type="entry name" value="malic"/>
    <property type="match status" value="1"/>
</dbReference>
<dbReference type="GO" id="GO:0016616">
    <property type="term" value="F:oxidoreductase activity, acting on the CH-OH group of donors, NAD or NADP as acceptor"/>
    <property type="evidence" value="ECO:0007669"/>
    <property type="project" value="InterPro"/>
</dbReference>
<dbReference type="CDD" id="cd05311">
    <property type="entry name" value="NAD_bind_2_malic_enz"/>
    <property type="match status" value="1"/>
</dbReference>
<dbReference type="Pfam" id="PF03949">
    <property type="entry name" value="Malic_M"/>
    <property type="match status" value="1"/>
</dbReference>
<gene>
    <name evidence="10" type="ORF">BBW65_01285</name>
</gene>
<comment type="cofactor">
    <cofactor evidence="1">
        <name>Mn(2+)</name>
        <dbReference type="ChEBI" id="CHEBI:29035"/>
    </cofactor>
</comment>
<feature type="domain" description="Malic enzyme NAD-binding" evidence="8">
    <location>
        <begin position="159"/>
        <end position="392"/>
    </location>
</feature>
<feature type="binding site" evidence="7">
    <location>
        <position position="158"/>
    </location>
    <ligand>
        <name>a divalent metal cation</name>
        <dbReference type="ChEBI" id="CHEBI:60240"/>
    </ligand>
</feature>
<dbReference type="GO" id="GO:0046872">
    <property type="term" value="F:metal ion binding"/>
    <property type="evidence" value="ECO:0007669"/>
    <property type="project" value="UniProtKB-KW"/>
</dbReference>
<dbReference type="SUPFAM" id="SSF51735">
    <property type="entry name" value="NAD(P)-binding Rossmann-fold domains"/>
    <property type="match status" value="1"/>
</dbReference>
<dbReference type="InterPro" id="IPR012302">
    <property type="entry name" value="Malic_NAD-bd"/>
</dbReference>
<keyword evidence="4" id="KW-0560">Oxidoreductase</keyword>
<dbReference type="KEGG" id="het:BBW65_01285"/>
<dbReference type="SMART" id="SM00919">
    <property type="entry name" value="Malic_M"/>
    <property type="match status" value="1"/>
</dbReference>
<dbReference type="PANTHER" id="PTHR43237:SF4">
    <property type="entry name" value="NADP-DEPENDENT MALIC ENZYME"/>
    <property type="match status" value="1"/>
</dbReference>
<organism evidence="10 11">
    <name type="scientific">Helicobacter enhydrae</name>
    <dbReference type="NCBI Taxonomy" id="222136"/>
    <lineage>
        <taxon>Bacteria</taxon>
        <taxon>Pseudomonadati</taxon>
        <taxon>Campylobacterota</taxon>
        <taxon>Epsilonproteobacteria</taxon>
        <taxon>Campylobacterales</taxon>
        <taxon>Helicobacteraceae</taxon>
        <taxon>Helicobacter</taxon>
    </lineage>
</organism>
<evidence type="ECO:0000313" key="10">
    <source>
        <dbReference type="EMBL" id="ANV98722.1"/>
    </source>
</evidence>
<dbReference type="RefSeq" id="WP_066341745.1">
    <property type="nucleotide sequence ID" value="NZ_CP016503.1"/>
</dbReference>
<evidence type="ECO:0000259" key="8">
    <source>
        <dbReference type="SMART" id="SM00919"/>
    </source>
</evidence>
<proteinExistence type="inferred from homology"/>
<evidence type="ECO:0000256" key="6">
    <source>
        <dbReference type="PIRSR" id="PIRSR000106-2"/>
    </source>
</evidence>
<feature type="binding site" evidence="6">
    <location>
        <position position="311"/>
    </location>
    <ligand>
        <name>(S)-malate</name>
        <dbReference type="ChEBI" id="CHEBI:15589"/>
    </ligand>
</feature>
<reference evidence="11" key="1">
    <citation type="submission" date="2016-07" db="EMBL/GenBank/DDBJ databases">
        <authorList>
            <person name="Florea S."/>
            <person name="Webb J.S."/>
            <person name="Jaromczyk J."/>
            <person name="Schardl C.L."/>
        </authorList>
    </citation>
    <scope>NUCLEOTIDE SEQUENCE [LARGE SCALE GENOMIC DNA]</scope>
    <source>
        <strain evidence="11">MIT 01-6242</strain>
    </source>
</reference>
<dbReference type="InterPro" id="IPR001891">
    <property type="entry name" value="Malic_OxRdtase"/>
</dbReference>
<evidence type="ECO:0000256" key="2">
    <source>
        <dbReference type="ARBA" id="ARBA00008785"/>
    </source>
</evidence>
<dbReference type="Proteomes" id="UP000092884">
    <property type="component" value="Chromosome"/>
</dbReference>
<evidence type="ECO:0000256" key="3">
    <source>
        <dbReference type="ARBA" id="ARBA00022723"/>
    </source>
</evidence>
<name>A0A1B1U7P0_9HELI</name>
<dbReference type="PANTHER" id="PTHR43237">
    <property type="entry name" value="NADP-DEPENDENT MALIC ENZYME"/>
    <property type="match status" value="1"/>
</dbReference>
<dbReference type="EMBL" id="CP016503">
    <property type="protein sequence ID" value="ANV98722.1"/>
    <property type="molecule type" value="Genomic_DNA"/>
</dbReference>
<dbReference type="Pfam" id="PF00390">
    <property type="entry name" value="malic"/>
    <property type="match status" value="1"/>
</dbReference>